<proteinExistence type="predicted"/>
<gene>
    <name evidence="1" type="ORF">EVAR_62290_1</name>
</gene>
<evidence type="ECO:0000313" key="1">
    <source>
        <dbReference type="EMBL" id="GBP91490.1"/>
    </source>
</evidence>
<sequence>MMTEWKVVLNDPEYVAGKSSGGSIPSIYLSFVRYSIPIKELDNVLVNLPELRVFMDGDDYLLFGGLLARLPLEKYYKRKYLVFG</sequence>
<comment type="caution">
    <text evidence="1">The sequence shown here is derived from an EMBL/GenBank/DDBJ whole genome shotgun (WGS) entry which is preliminary data.</text>
</comment>
<dbReference type="Proteomes" id="UP000299102">
    <property type="component" value="Unassembled WGS sequence"/>
</dbReference>
<dbReference type="AlphaFoldDB" id="A0A4C1ZU16"/>
<keyword evidence="2" id="KW-1185">Reference proteome</keyword>
<name>A0A4C1ZU16_EUMVA</name>
<organism evidence="1 2">
    <name type="scientific">Eumeta variegata</name>
    <name type="common">Bagworm moth</name>
    <name type="synonym">Eumeta japonica</name>
    <dbReference type="NCBI Taxonomy" id="151549"/>
    <lineage>
        <taxon>Eukaryota</taxon>
        <taxon>Metazoa</taxon>
        <taxon>Ecdysozoa</taxon>
        <taxon>Arthropoda</taxon>
        <taxon>Hexapoda</taxon>
        <taxon>Insecta</taxon>
        <taxon>Pterygota</taxon>
        <taxon>Neoptera</taxon>
        <taxon>Endopterygota</taxon>
        <taxon>Lepidoptera</taxon>
        <taxon>Glossata</taxon>
        <taxon>Ditrysia</taxon>
        <taxon>Tineoidea</taxon>
        <taxon>Psychidae</taxon>
        <taxon>Oiketicinae</taxon>
        <taxon>Eumeta</taxon>
    </lineage>
</organism>
<reference evidence="1 2" key="1">
    <citation type="journal article" date="2019" name="Commun. Biol.">
        <title>The bagworm genome reveals a unique fibroin gene that provides high tensile strength.</title>
        <authorList>
            <person name="Kono N."/>
            <person name="Nakamura H."/>
            <person name="Ohtoshi R."/>
            <person name="Tomita M."/>
            <person name="Numata K."/>
            <person name="Arakawa K."/>
        </authorList>
    </citation>
    <scope>NUCLEOTIDE SEQUENCE [LARGE SCALE GENOMIC DNA]</scope>
</reference>
<protein>
    <submittedName>
        <fullName evidence="1">Uncharacterized protein</fullName>
    </submittedName>
</protein>
<accession>A0A4C1ZU16</accession>
<dbReference type="EMBL" id="BGZK01002175">
    <property type="protein sequence ID" value="GBP91490.1"/>
    <property type="molecule type" value="Genomic_DNA"/>
</dbReference>
<evidence type="ECO:0000313" key="2">
    <source>
        <dbReference type="Proteomes" id="UP000299102"/>
    </source>
</evidence>